<comment type="subunit">
    <text evidence="4">Interacts with the flavoprotein subunit within the SDH catalytic dimer.</text>
</comment>
<reference evidence="5" key="1">
    <citation type="submission" date="2014-02" db="EMBL/GenBank/DDBJ databases">
        <authorList>
            <person name="Genoscope - CEA"/>
        </authorList>
    </citation>
    <scope>NUCLEOTIDE SEQUENCE</scope>
    <source>
        <strain evidence="5">LS3</strain>
    </source>
</reference>
<evidence type="ECO:0000256" key="4">
    <source>
        <dbReference type="HAMAP-Rule" id="MF_03057"/>
    </source>
</evidence>
<comment type="function">
    <text evidence="4">Plays an essential role in the assembly of succinate dehydrogenase (SDH), an enzyme complex (also referred to as respiratory complex II) that is a component of both the tricarboxylic acid (TCA) cycle and the mitochondrial electron transport chain, and which couples the oxidation of succinate to fumarate with the reduction of ubiquinone (coenzyme Q) to ubiquinol. Required for flavinylation (covalent attachment of FAD) of the flavoprotein subunit of the SDH catalytic dimer.</text>
</comment>
<dbReference type="FunFam" id="1.10.150.250:FF:000002">
    <property type="entry name" value="Succinate dehydrogenase assembly factor 2, mitochondrial"/>
    <property type="match status" value="1"/>
</dbReference>
<dbReference type="EMBL" id="HG937691">
    <property type="protein sequence ID" value="CDP33720.1"/>
    <property type="molecule type" value="Genomic_DNA"/>
</dbReference>
<dbReference type="GO" id="GO:0006121">
    <property type="term" value="P:mitochondrial electron transport, succinate to ubiquinone"/>
    <property type="evidence" value="ECO:0007669"/>
    <property type="project" value="UniProtKB-UniRule"/>
</dbReference>
<protein>
    <recommendedName>
        <fullName evidence="4">Succinate dehydrogenase assembly factor 2, mitochondrial</fullName>
        <shortName evidence="4">SDH assembly factor 2</shortName>
        <shortName evidence="4">SDHAF2</shortName>
    </recommendedName>
</protein>
<dbReference type="GO" id="GO:0034553">
    <property type="term" value="P:mitochondrial respiratory chain complex II assembly"/>
    <property type="evidence" value="ECO:0007669"/>
    <property type="project" value="TreeGrafter"/>
</dbReference>
<gene>
    <name evidence="5" type="ORF">GNLVRS02_ARAD1A15994g</name>
</gene>
<name>A0A060SXX8_BLAAD</name>
<dbReference type="InterPro" id="IPR005631">
    <property type="entry name" value="SDH"/>
</dbReference>
<keyword evidence="3 4" id="KW-0143">Chaperone</keyword>
<comment type="similarity">
    <text evidence="4">Belongs to the SDHAF2 family.</text>
</comment>
<dbReference type="PANTHER" id="PTHR12469:SF2">
    <property type="entry name" value="SUCCINATE DEHYDROGENASE ASSEMBLY FACTOR 2, MITOCHONDRIAL"/>
    <property type="match status" value="1"/>
</dbReference>
<dbReference type="HAMAP" id="MF_03057">
    <property type="entry name" value="SDHAF2"/>
    <property type="match status" value="1"/>
</dbReference>
<dbReference type="PhylomeDB" id="A0A060SXX8"/>
<keyword evidence="2 4" id="KW-0496">Mitochondrion</keyword>
<dbReference type="InterPro" id="IPR028882">
    <property type="entry name" value="SDHAF2"/>
</dbReference>
<sequence>MIGRMSRVQLLGARMPRALCVAQRARVCRAGVVARPSAPVSRQYSTKDDVKDDSEGEIKIEFKLEPLPRPNEDTETKRARLLYQSRKRGILETDLLLSRFAKKYLATMTRAELDEYDELLDQPDWDIYYWATRNNDVNPCPERWEKSSVMAQLRDLSENKERVVMRMPDL</sequence>
<evidence type="ECO:0000256" key="2">
    <source>
        <dbReference type="ARBA" id="ARBA00023128"/>
    </source>
</evidence>
<dbReference type="GO" id="GO:0005759">
    <property type="term" value="C:mitochondrial matrix"/>
    <property type="evidence" value="ECO:0007669"/>
    <property type="project" value="UniProtKB-SubCell"/>
</dbReference>
<reference evidence="5" key="2">
    <citation type="submission" date="2014-06" db="EMBL/GenBank/DDBJ databases">
        <title>The complete genome of Blastobotrys (Arxula) adeninivorans LS3 - a yeast of biotechnological interest.</title>
        <authorList>
            <person name="Kunze G."/>
            <person name="Gaillardin C."/>
            <person name="Czernicka M."/>
            <person name="Durrens P."/>
            <person name="Martin T."/>
            <person name="Boer E."/>
            <person name="Gabaldon T."/>
            <person name="Cruz J."/>
            <person name="Talla E."/>
            <person name="Marck C."/>
            <person name="Goffeau A."/>
            <person name="Barbe V."/>
            <person name="Baret P."/>
            <person name="Baronian K."/>
            <person name="Beier S."/>
            <person name="Bleykasten C."/>
            <person name="Bode R."/>
            <person name="Casaregola S."/>
            <person name="Despons L."/>
            <person name="Fairhead C."/>
            <person name="Giersberg M."/>
            <person name="Gierski P."/>
            <person name="Hahnel U."/>
            <person name="Hartmann A."/>
            <person name="Jankowska D."/>
            <person name="Jubin C."/>
            <person name="Jung P."/>
            <person name="Lafontaine I."/>
            <person name="Leh-Louis V."/>
            <person name="Lemaire M."/>
            <person name="Marcet-Houben M."/>
            <person name="Mascher M."/>
            <person name="Morel G."/>
            <person name="Richard G.-F."/>
            <person name="Riechen J."/>
            <person name="Sacerdot C."/>
            <person name="Sarkar A."/>
            <person name="Savel G."/>
            <person name="Schacherer J."/>
            <person name="Sherman D."/>
            <person name="Straub M.-L."/>
            <person name="Stein N."/>
            <person name="Thierry A."/>
            <person name="Trautwein-Schult A."/>
            <person name="Westhof E."/>
            <person name="Worch S."/>
            <person name="Dujon B."/>
            <person name="Souciet J.-L."/>
            <person name="Wincker P."/>
            <person name="Scholz U."/>
            <person name="Neuveglise N."/>
        </authorList>
    </citation>
    <scope>NUCLEOTIDE SEQUENCE</scope>
    <source>
        <strain evidence="5">LS3</strain>
    </source>
</reference>
<organism evidence="5">
    <name type="scientific">Blastobotrys adeninivorans</name>
    <name type="common">Yeast</name>
    <name type="synonym">Arxula adeninivorans</name>
    <dbReference type="NCBI Taxonomy" id="409370"/>
    <lineage>
        <taxon>Eukaryota</taxon>
        <taxon>Fungi</taxon>
        <taxon>Dikarya</taxon>
        <taxon>Ascomycota</taxon>
        <taxon>Saccharomycotina</taxon>
        <taxon>Dipodascomycetes</taxon>
        <taxon>Dipodascales</taxon>
        <taxon>Trichomonascaceae</taxon>
        <taxon>Blastobotrys</taxon>
    </lineage>
</organism>
<dbReference type="Gene3D" id="1.10.150.250">
    <property type="entry name" value="Flavinator of succinate dehydrogenase"/>
    <property type="match status" value="1"/>
</dbReference>
<evidence type="ECO:0000313" key="5">
    <source>
        <dbReference type="EMBL" id="CDP33720.1"/>
    </source>
</evidence>
<dbReference type="GO" id="GO:0006099">
    <property type="term" value="P:tricarboxylic acid cycle"/>
    <property type="evidence" value="ECO:0007669"/>
    <property type="project" value="TreeGrafter"/>
</dbReference>
<evidence type="ECO:0000256" key="1">
    <source>
        <dbReference type="ARBA" id="ARBA00004305"/>
    </source>
</evidence>
<dbReference type="SUPFAM" id="SSF109910">
    <property type="entry name" value="YgfY-like"/>
    <property type="match status" value="1"/>
</dbReference>
<accession>A0A060SXX8</accession>
<dbReference type="Pfam" id="PF03937">
    <property type="entry name" value="Sdh5"/>
    <property type="match status" value="1"/>
</dbReference>
<dbReference type="AlphaFoldDB" id="A0A060SXX8"/>
<dbReference type="InterPro" id="IPR036714">
    <property type="entry name" value="SDH_sf"/>
</dbReference>
<proteinExistence type="inferred from homology"/>
<evidence type="ECO:0000256" key="3">
    <source>
        <dbReference type="ARBA" id="ARBA00023186"/>
    </source>
</evidence>
<dbReference type="PANTHER" id="PTHR12469">
    <property type="entry name" value="PROTEIN EMI5 HOMOLOG, MITOCHONDRIAL"/>
    <property type="match status" value="1"/>
</dbReference>
<comment type="subcellular location">
    <subcellularLocation>
        <location evidence="1 4">Mitochondrion matrix</location>
    </subcellularLocation>
</comment>